<dbReference type="EMBL" id="BDCR01000004">
    <property type="protein sequence ID" value="GAT63767.1"/>
    <property type="molecule type" value="Genomic_DNA"/>
</dbReference>
<proteinExistence type="predicted"/>
<feature type="transmembrane region" description="Helical" evidence="1">
    <location>
        <begin position="40"/>
        <end position="60"/>
    </location>
</feature>
<dbReference type="RefSeq" id="WP_068705274.1">
    <property type="nucleotide sequence ID" value="NZ_BDCR01000004.1"/>
</dbReference>
<keyword evidence="1" id="KW-0472">Membrane</keyword>
<keyword evidence="1" id="KW-1133">Transmembrane helix</keyword>
<accession>A0A161LG46</accession>
<dbReference type="Proteomes" id="UP000076586">
    <property type="component" value="Unassembled WGS sequence"/>
</dbReference>
<dbReference type="OrthoDB" id="964284at2"/>
<keyword evidence="1" id="KW-0812">Transmembrane</keyword>
<name>A0A161LG46_9BACT</name>
<feature type="transmembrane region" description="Helical" evidence="1">
    <location>
        <begin position="12"/>
        <end position="34"/>
    </location>
</feature>
<reference evidence="3" key="2">
    <citation type="journal article" date="2017" name="Genome Announc.">
        <title>Draft genome sequence of Paludibacter jiangxiensis NM7(T), a propionate-producing fermentative bacterium.</title>
        <authorList>
            <person name="Qiu Y.-L."/>
            <person name="Tourlousse D.M."/>
            <person name="Matsuura N."/>
            <person name="Ohashi A."/>
            <person name="Sekiguchi Y."/>
        </authorList>
    </citation>
    <scope>NUCLEOTIDE SEQUENCE [LARGE SCALE GENOMIC DNA]</scope>
    <source>
        <strain evidence="3">NM7</strain>
    </source>
</reference>
<comment type="caution">
    <text evidence="2">The sequence shown here is derived from an EMBL/GenBank/DDBJ whole genome shotgun (WGS) entry which is preliminary data.</text>
</comment>
<protein>
    <submittedName>
        <fullName evidence="2">Uncharacterized protein</fullName>
    </submittedName>
</protein>
<organism evidence="2 3">
    <name type="scientific">Paludibacter jiangxiensis</name>
    <dbReference type="NCBI Taxonomy" id="681398"/>
    <lineage>
        <taxon>Bacteria</taxon>
        <taxon>Pseudomonadati</taxon>
        <taxon>Bacteroidota</taxon>
        <taxon>Bacteroidia</taxon>
        <taxon>Bacteroidales</taxon>
        <taxon>Paludibacteraceae</taxon>
        <taxon>Paludibacter</taxon>
    </lineage>
</organism>
<evidence type="ECO:0000313" key="2">
    <source>
        <dbReference type="EMBL" id="GAT63767.1"/>
    </source>
</evidence>
<dbReference type="AlphaFoldDB" id="A0A161LG46"/>
<dbReference type="STRING" id="681398.PJIAN_4308"/>
<reference evidence="3" key="1">
    <citation type="submission" date="2016-04" db="EMBL/GenBank/DDBJ databases">
        <title>Draft genome sequence of Paludibacter jiangxiensis strain NM7.</title>
        <authorList>
            <person name="Qiu Y."/>
            <person name="Matsuura N."/>
            <person name="Ohashi A."/>
            <person name="Tourlousse M.D."/>
            <person name="Sekiguchi Y."/>
        </authorList>
    </citation>
    <scope>NUCLEOTIDE SEQUENCE [LARGE SCALE GENOMIC DNA]</scope>
    <source>
        <strain evidence="3">NM7</strain>
    </source>
</reference>
<keyword evidence="3" id="KW-1185">Reference proteome</keyword>
<gene>
    <name evidence="2" type="ORF">PJIAN_4308</name>
</gene>
<evidence type="ECO:0000256" key="1">
    <source>
        <dbReference type="SAM" id="Phobius"/>
    </source>
</evidence>
<evidence type="ECO:0000313" key="3">
    <source>
        <dbReference type="Proteomes" id="UP000076586"/>
    </source>
</evidence>
<sequence>MNFFKKKTTWMNVELMVLKIAIGSVFVLIGAYFHHFIHSVLIPVIILCIITVAWAVVLWLKKMKQEN</sequence>